<proteinExistence type="predicted"/>
<comment type="caution">
    <text evidence="1">The sequence shown here is derived from an EMBL/GenBank/DDBJ whole genome shotgun (WGS) entry which is preliminary data.</text>
</comment>
<keyword evidence="2" id="KW-1185">Reference proteome</keyword>
<accession>A0ABS4T8Y2</accession>
<organism evidence="1 2">
    <name type="scientific">Kibdelosporangium banguiense</name>
    <dbReference type="NCBI Taxonomy" id="1365924"/>
    <lineage>
        <taxon>Bacteria</taxon>
        <taxon>Bacillati</taxon>
        <taxon>Actinomycetota</taxon>
        <taxon>Actinomycetes</taxon>
        <taxon>Pseudonocardiales</taxon>
        <taxon>Pseudonocardiaceae</taxon>
        <taxon>Kibdelosporangium</taxon>
    </lineage>
</organism>
<name>A0ABS4T8Y2_9PSEU</name>
<dbReference type="EMBL" id="JAGINW010000001">
    <property type="protein sequence ID" value="MBP2320882.1"/>
    <property type="molecule type" value="Genomic_DNA"/>
</dbReference>
<protein>
    <submittedName>
        <fullName evidence="1">Uncharacterized protein</fullName>
    </submittedName>
</protein>
<dbReference type="Proteomes" id="UP001519332">
    <property type="component" value="Unassembled WGS sequence"/>
</dbReference>
<evidence type="ECO:0000313" key="2">
    <source>
        <dbReference type="Proteomes" id="UP001519332"/>
    </source>
</evidence>
<sequence>MRLAYVLCESKNRGTMGQRYEVGHVLPVDPLETQLEELRQGLRPWALERLTTGIARDGWYAAFLTELDDNSRFDACTALHIEEVVWCQETEYVPKAEQP</sequence>
<dbReference type="RefSeq" id="WP_209635407.1">
    <property type="nucleotide sequence ID" value="NZ_JAGINW010000001.1"/>
</dbReference>
<reference evidence="1 2" key="1">
    <citation type="submission" date="2021-03" db="EMBL/GenBank/DDBJ databases">
        <title>Sequencing the genomes of 1000 actinobacteria strains.</title>
        <authorList>
            <person name="Klenk H.-P."/>
        </authorList>
    </citation>
    <scope>NUCLEOTIDE SEQUENCE [LARGE SCALE GENOMIC DNA]</scope>
    <source>
        <strain evidence="1 2">DSM 46670</strain>
    </source>
</reference>
<gene>
    <name evidence="1" type="ORF">JOF56_001267</name>
</gene>
<evidence type="ECO:0000313" key="1">
    <source>
        <dbReference type="EMBL" id="MBP2320882.1"/>
    </source>
</evidence>